<dbReference type="AlphaFoldDB" id="A0AAE1F1D8"/>
<dbReference type="PANTHER" id="PTHR42643:SF24">
    <property type="entry name" value="IONOTROPIC RECEPTOR 60A"/>
    <property type="match status" value="1"/>
</dbReference>
<dbReference type="SUPFAM" id="SSF53850">
    <property type="entry name" value="Periplasmic binding protein-like II"/>
    <property type="match status" value="1"/>
</dbReference>
<keyword evidence="8" id="KW-0325">Glycoprotein</keyword>
<evidence type="ECO:0000256" key="8">
    <source>
        <dbReference type="ARBA" id="ARBA00023180"/>
    </source>
</evidence>
<dbReference type="GO" id="GO:0050906">
    <property type="term" value="P:detection of stimulus involved in sensory perception"/>
    <property type="evidence" value="ECO:0007669"/>
    <property type="project" value="UniProtKB-ARBA"/>
</dbReference>
<feature type="transmembrane region" description="Helical" evidence="10">
    <location>
        <begin position="97"/>
        <end position="120"/>
    </location>
</feature>
<feature type="domain" description="Ionotropic glutamate receptor C-terminal" evidence="11">
    <location>
        <begin position="133"/>
        <end position="356"/>
    </location>
</feature>
<dbReference type="EMBL" id="JAWQEG010003650">
    <property type="protein sequence ID" value="KAK3865159.1"/>
    <property type="molecule type" value="Genomic_DNA"/>
</dbReference>
<comment type="similarity">
    <text evidence="2">Belongs to the glutamate-gated ion channel (TC 1.A.10.1) family.</text>
</comment>
<proteinExistence type="inferred from homology"/>
<evidence type="ECO:0000259" key="11">
    <source>
        <dbReference type="Pfam" id="PF00060"/>
    </source>
</evidence>
<evidence type="ECO:0000313" key="12">
    <source>
        <dbReference type="EMBL" id="KAK3865159.1"/>
    </source>
</evidence>
<evidence type="ECO:0000256" key="6">
    <source>
        <dbReference type="ARBA" id="ARBA00023136"/>
    </source>
</evidence>
<evidence type="ECO:0000256" key="5">
    <source>
        <dbReference type="ARBA" id="ARBA00022989"/>
    </source>
</evidence>
<feature type="transmembrane region" description="Helical" evidence="10">
    <location>
        <begin position="158"/>
        <end position="181"/>
    </location>
</feature>
<dbReference type="PANTHER" id="PTHR42643">
    <property type="entry name" value="IONOTROPIC RECEPTOR 20A-RELATED"/>
    <property type="match status" value="1"/>
</dbReference>
<comment type="subcellular location">
    <subcellularLocation>
        <location evidence="1">Cell membrane</location>
        <topology evidence="1">Multi-pass membrane protein</topology>
    </subcellularLocation>
</comment>
<evidence type="ECO:0000256" key="7">
    <source>
        <dbReference type="ARBA" id="ARBA00023170"/>
    </source>
</evidence>
<feature type="compositionally biased region" description="Low complexity" evidence="9">
    <location>
        <begin position="379"/>
        <end position="390"/>
    </location>
</feature>
<keyword evidence="4 10" id="KW-0812">Transmembrane</keyword>
<evidence type="ECO:0000313" key="13">
    <source>
        <dbReference type="Proteomes" id="UP001286313"/>
    </source>
</evidence>
<accession>A0AAE1F1D8</accession>
<keyword evidence="6 10" id="KW-0472">Membrane</keyword>
<keyword evidence="5 10" id="KW-1133">Transmembrane helix</keyword>
<evidence type="ECO:0000256" key="10">
    <source>
        <dbReference type="SAM" id="Phobius"/>
    </source>
</evidence>
<organism evidence="12 13">
    <name type="scientific">Petrolisthes cinctipes</name>
    <name type="common">Flat porcelain crab</name>
    <dbReference type="NCBI Taxonomy" id="88211"/>
    <lineage>
        <taxon>Eukaryota</taxon>
        <taxon>Metazoa</taxon>
        <taxon>Ecdysozoa</taxon>
        <taxon>Arthropoda</taxon>
        <taxon>Crustacea</taxon>
        <taxon>Multicrustacea</taxon>
        <taxon>Malacostraca</taxon>
        <taxon>Eumalacostraca</taxon>
        <taxon>Eucarida</taxon>
        <taxon>Decapoda</taxon>
        <taxon>Pleocyemata</taxon>
        <taxon>Anomura</taxon>
        <taxon>Galatheoidea</taxon>
        <taxon>Porcellanidae</taxon>
        <taxon>Petrolisthes</taxon>
    </lineage>
</organism>
<dbReference type="GO" id="GO:0015276">
    <property type="term" value="F:ligand-gated monoatomic ion channel activity"/>
    <property type="evidence" value="ECO:0007669"/>
    <property type="project" value="InterPro"/>
</dbReference>
<protein>
    <recommendedName>
        <fullName evidence="11">Ionotropic glutamate receptor C-terminal domain-containing protein</fullName>
    </recommendedName>
</protein>
<keyword evidence="7" id="KW-0675">Receptor</keyword>
<name>A0AAE1F1D8_PETCI</name>
<dbReference type="InterPro" id="IPR001320">
    <property type="entry name" value="Iontro_rcpt_C"/>
</dbReference>
<keyword evidence="3" id="KW-1003">Cell membrane</keyword>
<dbReference type="Proteomes" id="UP001286313">
    <property type="component" value="Unassembled WGS sequence"/>
</dbReference>
<evidence type="ECO:0000256" key="4">
    <source>
        <dbReference type="ARBA" id="ARBA00022692"/>
    </source>
</evidence>
<dbReference type="InterPro" id="IPR052192">
    <property type="entry name" value="Insect_Ionotropic_Sensory_Rcpt"/>
</dbReference>
<evidence type="ECO:0000256" key="3">
    <source>
        <dbReference type="ARBA" id="ARBA00022475"/>
    </source>
</evidence>
<feature type="compositionally biased region" description="Pro residues" evidence="9">
    <location>
        <begin position="369"/>
        <end position="378"/>
    </location>
</feature>
<keyword evidence="13" id="KW-1185">Reference proteome</keyword>
<dbReference type="GO" id="GO:0005886">
    <property type="term" value="C:plasma membrane"/>
    <property type="evidence" value="ECO:0007669"/>
    <property type="project" value="UniProtKB-SubCell"/>
</dbReference>
<evidence type="ECO:0000256" key="1">
    <source>
        <dbReference type="ARBA" id="ARBA00004651"/>
    </source>
</evidence>
<feature type="region of interest" description="Disordered" evidence="9">
    <location>
        <begin position="369"/>
        <end position="399"/>
    </location>
</feature>
<gene>
    <name evidence="12" type="ORF">Pcinc_029215</name>
</gene>
<evidence type="ECO:0000256" key="2">
    <source>
        <dbReference type="ARBA" id="ARBA00008685"/>
    </source>
</evidence>
<comment type="caution">
    <text evidence="12">The sequence shown here is derived from an EMBL/GenBank/DDBJ whole genome shotgun (WGS) entry which is preliminary data.</text>
</comment>
<reference evidence="12" key="1">
    <citation type="submission" date="2023-10" db="EMBL/GenBank/DDBJ databases">
        <title>Genome assemblies of two species of porcelain crab, Petrolisthes cinctipes and Petrolisthes manimaculis (Anomura: Porcellanidae).</title>
        <authorList>
            <person name="Angst P."/>
        </authorList>
    </citation>
    <scope>NUCLEOTIDE SEQUENCE</scope>
    <source>
        <strain evidence="12">PB745_01</strain>
        <tissue evidence="12">Gill</tissue>
    </source>
</reference>
<sequence>MDALNIIANKFNFRVKLIHGTDDGKWGSLENGSWVGLLRELQHFGKHLVINSMILNLDTLHSFDYTYPYTISSYGFMIRVPPPVPQWRNILYPFSTLIWCLLLATSLTLAAILTFLIQLLNGVSDPLGFSLKVLGGLVAQAMNTQEIKSWWWAKLWLVVWWLSVDILAAAYTSNLVAVLTVPTFPKVFQTVQELATDDGIKIAMLDYGSAIPMFLRTSQNPTMAALGDKLNMIPITNLFHLYEDIMANEMKKGGYALIVFGDYIDFLRQKYNIMKVTYVMKERIYWSSLSWFLRRHTPYTSTLSEALMHLQETGVLDNLYRIHMGRIFNPDTQVRGDGVLNLNHLQGAFILLGIGLVLASVSQMVERLYPPPPPPSSPQSPSTSLPSLPTIHSTNNTQF</sequence>
<dbReference type="Gene3D" id="3.40.190.10">
    <property type="entry name" value="Periplasmic binding protein-like II"/>
    <property type="match status" value="1"/>
</dbReference>
<dbReference type="Gene3D" id="1.10.287.70">
    <property type="match status" value="1"/>
</dbReference>
<feature type="transmembrane region" description="Helical" evidence="10">
    <location>
        <begin position="345"/>
        <end position="365"/>
    </location>
</feature>
<dbReference type="Pfam" id="PF00060">
    <property type="entry name" value="Lig_chan"/>
    <property type="match status" value="1"/>
</dbReference>
<evidence type="ECO:0000256" key="9">
    <source>
        <dbReference type="SAM" id="MobiDB-lite"/>
    </source>
</evidence>